<dbReference type="Proteomes" id="UP000027265">
    <property type="component" value="Unassembled WGS sequence"/>
</dbReference>
<protein>
    <submittedName>
        <fullName evidence="2">Uncharacterized protein</fullName>
    </submittedName>
</protein>
<feature type="compositionally biased region" description="Low complexity" evidence="1">
    <location>
        <begin position="187"/>
        <end position="200"/>
    </location>
</feature>
<dbReference type="InParanoid" id="A0A067PSS1"/>
<feature type="region of interest" description="Disordered" evidence="1">
    <location>
        <begin position="167"/>
        <end position="202"/>
    </location>
</feature>
<name>A0A067PSS1_9AGAM</name>
<evidence type="ECO:0000313" key="2">
    <source>
        <dbReference type="EMBL" id="KDQ54347.1"/>
    </source>
</evidence>
<dbReference type="OrthoDB" id="2363873at2759"/>
<sequence>MSIRKVSAKFNPGFHTQNIARLYICPTCLTNFDDWRKDWRLALPEVAFTVYYHAVADKNSKKGLDWLVRHVDKSLKGYEHFLGAKGFISTSLYPLLYLYGWTIKVPIYPNVPLLNPHNAEPRPSLNQGEPETESQRQLESNRFPWFSFHIALVVLVQLTVMPKNHDTGKVKPKLYTQPEDVTGQMANPPTRSPSTSTNSSSEERRYIWATTLSNDSYKPAIVVNCSCLIKTARKLAVMVERLWGRRTVVNVGMGVRASSIGISGGMGVEGVTLLLSPTPGSYARIPVTKAVVHDPWLEPLPSSGSTPYPPRPLSSTTPSSDIINGAVVPTLILALDRSFRKVTGYR</sequence>
<reference evidence="3" key="1">
    <citation type="journal article" date="2014" name="Proc. Natl. Acad. Sci. U.S.A.">
        <title>Extensive sampling of basidiomycete genomes demonstrates inadequacy of the white-rot/brown-rot paradigm for wood decay fungi.</title>
        <authorList>
            <person name="Riley R."/>
            <person name="Salamov A.A."/>
            <person name="Brown D.W."/>
            <person name="Nagy L.G."/>
            <person name="Floudas D."/>
            <person name="Held B.W."/>
            <person name="Levasseur A."/>
            <person name="Lombard V."/>
            <person name="Morin E."/>
            <person name="Otillar R."/>
            <person name="Lindquist E.A."/>
            <person name="Sun H."/>
            <person name="LaButti K.M."/>
            <person name="Schmutz J."/>
            <person name="Jabbour D."/>
            <person name="Luo H."/>
            <person name="Baker S.E."/>
            <person name="Pisabarro A.G."/>
            <person name="Walton J.D."/>
            <person name="Blanchette R.A."/>
            <person name="Henrissat B."/>
            <person name="Martin F."/>
            <person name="Cullen D."/>
            <person name="Hibbett D.S."/>
            <person name="Grigoriev I.V."/>
        </authorList>
    </citation>
    <scope>NUCLEOTIDE SEQUENCE [LARGE SCALE GENOMIC DNA]</scope>
    <source>
        <strain evidence="3">MUCL 33604</strain>
    </source>
</reference>
<dbReference type="FunCoup" id="A0A067PSS1">
    <property type="interactions" value="10"/>
</dbReference>
<gene>
    <name evidence="2" type="ORF">JAAARDRAFT_80338</name>
</gene>
<proteinExistence type="predicted"/>
<dbReference type="HOGENOM" id="CLU_801835_0_0_1"/>
<accession>A0A067PSS1</accession>
<organism evidence="2 3">
    <name type="scientific">Jaapia argillacea MUCL 33604</name>
    <dbReference type="NCBI Taxonomy" id="933084"/>
    <lineage>
        <taxon>Eukaryota</taxon>
        <taxon>Fungi</taxon>
        <taxon>Dikarya</taxon>
        <taxon>Basidiomycota</taxon>
        <taxon>Agaricomycotina</taxon>
        <taxon>Agaricomycetes</taxon>
        <taxon>Agaricomycetidae</taxon>
        <taxon>Jaapiales</taxon>
        <taxon>Jaapiaceae</taxon>
        <taxon>Jaapia</taxon>
    </lineage>
</organism>
<evidence type="ECO:0000256" key="1">
    <source>
        <dbReference type="SAM" id="MobiDB-lite"/>
    </source>
</evidence>
<dbReference type="EMBL" id="KL197729">
    <property type="protein sequence ID" value="KDQ54347.1"/>
    <property type="molecule type" value="Genomic_DNA"/>
</dbReference>
<evidence type="ECO:0000313" key="3">
    <source>
        <dbReference type="Proteomes" id="UP000027265"/>
    </source>
</evidence>
<keyword evidence="3" id="KW-1185">Reference proteome</keyword>
<dbReference type="STRING" id="933084.A0A067PSS1"/>
<dbReference type="AlphaFoldDB" id="A0A067PSS1"/>